<dbReference type="InParanoid" id="A0A2H3DIX7"/>
<dbReference type="AlphaFoldDB" id="A0A2H3DIX7"/>
<protein>
    <submittedName>
        <fullName evidence="1">Uncharacterized protein</fullName>
    </submittedName>
</protein>
<sequence length="82" mass="8720">MPELSVAEMCALSLSPSITADSDALGDKDLEGVEEDVGTVCGVRQANGWYSARVSYEQRELVAEGPDRVYAPNGATTSLRGR</sequence>
<dbReference type="EMBL" id="KZ293655">
    <property type="protein sequence ID" value="PBK93804.1"/>
    <property type="molecule type" value="Genomic_DNA"/>
</dbReference>
<dbReference type="Proteomes" id="UP000217790">
    <property type="component" value="Unassembled WGS sequence"/>
</dbReference>
<name>A0A2H3DIX7_ARMGA</name>
<accession>A0A2H3DIX7</accession>
<gene>
    <name evidence="1" type="ORF">ARMGADRAFT_1079309</name>
</gene>
<reference evidence="2" key="1">
    <citation type="journal article" date="2017" name="Nat. Ecol. Evol.">
        <title>Genome expansion and lineage-specific genetic innovations in the forest pathogenic fungi Armillaria.</title>
        <authorList>
            <person name="Sipos G."/>
            <person name="Prasanna A.N."/>
            <person name="Walter M.C."/>
            <person name="O'Connor E."/>
            <person name="Balint B."/>
            <person name="Krizsan K."/>
            <person name="Kiss B."/>
            <person name="Hess J."/>
            <person name="Varga T."/>
            <person name="Slot J."/>
            <person name="Riley R."/>
            <person name="Boka B."/>
            <person name="Rigling D."/>
            <person name="Barry K."/>
            <person name="Lee J."/>
            <person name="Mihaltcheva S."/>
            <person name="LaButti K."/>
            <person name="Lipzen A."/>
            <person name="Waldron R."/>
            <person name="Moloney N.M."/>
            <person name="Sperisen C."/>
            <person name="Kredics L."/>
            <person name="Vagvoelgyi C."/>
            <person name="Patrignani A."/>
            <person name="Fitzpatrick D."/>
            <person name="Nagy I."/>
            <person name="Doyle S."/>
            <person name="Anderson J.B."/>
            <person name="Grigoriev I.V."/>
            <person name="Gueldener U."/>
            <person name="Muensterkoetter M."/>
            <person name="Nagy L.G."/>
        </authorList>
    </citation>
    <scope>NUCLEOTIDE SEQUENCE [LARGE SCALE GENOMIC DNA]</scope>
    <source>
        <strain evidence="2">Ar21-2</strain>
    </source>
</reference>
<proteinExistence type="predicted"/>
<evidence type="ECO:0000313" key="2">
    <source>
        <dbReference type="Proteomes" id="UP000217790"/>
    </source>
</evidence>
<keyword evidence="2" id="KW-1185">Reference proteome</keyword>
<organism evidence="1 2">
    <name type="scientific">Armillaria gallica</name>
    <name type="common">Bulbous honey fungus</name>
    <name type="synonym">Armillaria bulbosa</name>
    <dbReference type="NCBI Taxonomy" id="47427"/>
    <lineage>
        <taxon>Eukaryota</taxon>
        <taxon>Fungi</taxon>
        <taxon>Dikarya</taxon>
        <taxon>Basidiomycota</taxon>
        <taxon>Agaricomycotina</taxon>
        <taxon>Agaricomycetes</taxon>
        <taxon>Agaricomycetidae</taxon>
        <taxon>Agaricales</taxon>
        <taxon>Marasmiineae</taxon>
        <taxon>Physalacriaceae</taxon>
        <taxon>Armillaria</taxon>
    </lineage>
</organism>
<evidence type="ECO:0000313" key="1">
    <source>
        <dbReference type="EMBL" id="PBK93804.1"/>
    </source>
</evidence>